<dbReference type="PANTHER" id="PTHR33055:SF3">
    <property type="entry name" value="PUTATIVE TRANSPOSASE FOR IS117-RELATED"/>
    <property type="match status" value="1"/>
</dbReference>
<feature type="domain" description="Transposase IS110-like N-terminal" evidence="1">
    <location>
        <begin position="6"/>
        <end position="100"/>
    </location>
</feature>
<dbReference type="InterPro" id="IPR002525">
    <property type="entry name" value="Transp_IS110-like_N"/>
</dbReference>
<accession>A0A4R1L366</accession>
<organism evidence="2 3">
    <name type="scientific">Acidipila rosea</name>
    <dbReference type="NCBI Taxonomy" id="768535"/>
    <lineage>
        <taxon>Bacteria</taxon>
        <taxon>Pseudomonadati</taxon>
        <taxon>Acidobacteriota</taxon>
        <taxon>Terriglobia</taxon>
        <taxon>Terriglobales</taxon>
        <taxon>Acidobacteriaceae</taxon>
        <taxon>Acidipila</taxon>
    </lineage>
</organism>
<gene>
    <name evidence="2" type="ORF">C7378_2039</name>
</gene>
<name>A0A4R1L366_9BACT</name>
<evidence type="ECO:0000313" key="2">
    <source>
        <dbReference type="EMBL" id="TCK72462.1"/>
    </source>
</evidence>
<keyword evidence="3" id="KW-1185">Reference proteome</keyword>
<evidence type="ECO:0000313" key="3">
    <source>
        <dbReference type="Proteomes" id="UP000295210"/>
    </source>
</evidence>
<dbReference type="AlphaFoldDB" id="A0A4R1L366"/>
<dbReference type="Pfam" id="PF01548">
    <property type="entry name" value="DEDD_Tnp_IS110"/>
    <property type="match status" value="1"/>
</dbReference>
<dbReference type="EMBL" id="SMGK01000003">
    <property type="protein sequence ID" value="TCK72462.1"/>
    <property type="molecule type" value="Genomic_DNA"/>
</dbReference>
<dbReference type="GO" id="GO:0003677">
    <property type="term" value="F:DNA binding"/>
    <property type="evidence" value="ECO:0007669"/>
    <property type="project" value="InterPro"/>
</dbReference>
<evidence type="ECO:0000259" key="1">
    <source>
        <dbReference type="Pfam" id="PF01548"/>
    </source>
</evidence>
<comment type="caution">
    <text evidence="2">The sequence shown here is derived from an EMBL/GenBank/DDBJ whole genome shotgun (WGS) entry which is preliminary data.</text>
</comment>
<dbReference type="InterPro" id="IPR047650">
    <property type="entry name" value="Transpos_IS110"/>
</dbReference>
<reference evidence="2 3" key="1">
    <citation type="submission" date="2019-03" db="EMBL/GenBank/DDBJ databases">
        <title>Genomic Encyclopedia of Type Strains, Phase IV (KMG-IV): sequencing the most valuable type-strain genomes for metagenomic binning, comparative biology and taxonomic classification.</title>
        <authorList>
            <person name="Goeker M."/>
        </authorList>
    </citation>
    <scope>NUCLEOTIDE SEQUENCE [LARGE SCALE GENOMIC DNA]</scope>
    <source>
        <strain evidence="2 3">DSM 103428</strain>
    </source>
</reference>
<dbReference type="GO" id="GO:0004803">
    <property type="term" value="F:transposase activity"/>
    <property type="evidence" value="ECO:0007669"/>
    <property type="project" value="InterPro"/>
</dbReference>
<dbReference type="Proteomes" id="UP000295210">
    <property type="component" value="Unassembled WGS sequence"/>
</dbReference>
<dbReference type="PANTHER" id="PTHR33055">
    <property type="entry name" value="TRANSPOSASE FOR INSERTION SEQUENCE ELEMENT IS1111A"/>
    <property type="match status" value="1"/>
</dbReference>
<sequence>MEISTLGIDLSKTTFHVIGFDARGEIVLRRKFSRKQLLQFTSNRQQILIGMEACGGAHFLGRALQAQGHDARLMPAQFVKPFRKSNKNDYLDAEAIAEADHRWRSRGALRLSPACRLFGSSGHTWLQDTLSLSVSRLSSTVPLR</sequence>
<proteinExistence type="predicted"/>
<dbReference type="GO" id="GO:0006313">
    <property type="term" value="P:DNA transposition"/>
    <property type="evidence" value="ECO:0007669"/>
    <property type="project" value="InterPro"/>
</dbReference>
<protein>
    <submittedName>
        <fullName evidence="2">Transposase</fullName>
    </submittedName>
</protein>